<dbReference type="AlphaFoldDB" id="A0A8T7LW19"/>
<feature type="domain" description="Glycosyl hydrolase family 36 N-terminal" evidence="9">
    <location>
        <begin position="30"/>
        <end position="267"/>
    </location>
</feature>
<keyword evidence="3 5" id="KW-0378">Hydrolase</keyword>
<dbReference type="InterPro" id="IPR002252">
    <property type="entry name" value="Glyco_hydro_36"/>
</dbReference>
<dbReference type="FunFam" id="3.20.20.70:FF:000118">
    <property type="entry name" value="Alpha-galactosidase"/>
    <property type="match status" value="1"/>
</dbReference>
<feature type="binding site" evidence="7">
    <location>
        <begin position="459"/>
        <end position="463"/>
    </location>
    <ligand>
        <name>substrate</name>
    </ligand>
</feature>
<feature type="binding site" evidence="7">
    <location>
        <position position="426"/>
    </location>
    <ligand>
        <name>substrate</name>
    </ligand>
</feature>
<feature type="domain" description="Glycosyl hydrolase family 36 C-terminal" evidence="8">
    <location>
        <begin position="631"/>
        <end position="705"/>
    </location>
</feature>
<evidence type="ECO:0000256" key="4">
    <source>
        <dbReference type="ARBA" id="ARBA00023295"/>
    </source>
</evidence>
<sequence length="708" mass="80699">MPIQYFEETRLFCLTTATTAYLFQISPNEQPLHLYWGAKLPRIEDYPLAPPDRQHSSFNATLHQNMSEYLCRNSIAEYEPALRVTFADGTRDIRLKYLSHRIEGESLSVKLADIYYTLELTLEYRVIPECDMLARRVTVYNAGQAPFTLEQVLSASLPLALDRGEYRLTHLAGAWACETLLERCAITPGRKVLEGRLNYSGHAANPFFALDLVDSAGQGAGENIGEVYFGALQWSGNWKIVIEQERAAGKRTRVAGGINDFEFSWQLGASESFETPWLVLGYSDAGFGKMSRNLHRYVSEQLLPPQFAHELRPVLYNSWEAVFFEVNEAAQISLAEKAAKLGAEVFVVDDGWFGERHSDHAALGDWQPNPVKFPNGLKPLIAKVNELGMDFGLWVEPEMVNPDSDLYRAHPEWAYHYPNREPITGRNQLMLNLCREDVQLWMLGWLDALLSEHNIRYVKWDYNRAISEMGWVEGAQSEIPVRHVHALYRIVAQLRAKHPQVLFEACSGGGGRADMGMLAHFDHVWTSDNTDPLDRLLIQQGYSLVYPPKTMYCWVTSTDWNRGNYPIRYRFHSSFMGALGIGTDLNSMSEQDLAEAAALVAQYKQLRPIIQQGNFYRLTPLGEEEVLAYQYQREGEGVILAFGQRYHFWKFLNRLRLYGLETEALYQLEGDLMEGEPHLLSGKALMRRGLVPKLERALNSALITLHKI</sequence>
<dbReference type="EMBL" id="CP128399">
    <property type="protein sequence ID" value="WJW65571.1"/>
    <property type="molecule type" value="Genomic_DNA"/>
</dbReference>
<dbReference type="Pfam" id="PF02065">
    <property type="entry name" value="Melibiase"/>
    <property type="match status" value="1"/>
</dbReference>
<dbReference type="InterPro" id="IPR017853">
    <property type="entry name" value="GH"/>
</dbReference>
<keyword evidence="4 5" id="KW-0326">Glycosidase</keyword>
<dbReference type="GO" id="GO:0004557">
    <property type="term" value="F:alpha-galactosidase activity"/>
    <property type="evidence" value="ECO:0007669"/>
    <property type="project" value="UniProtKB-UniRule"/>
</dbReference>
<evidence type="ECO:0000259" key="8">
    <source>
        <dbReference type="Pfam" id="PF16874"/>
    </source>
</evidence>
<proteinExistence type="inferred from homology"/>
<dbReference type="EC" id="3.2.1.22" evidence="2 5"/>
<keyword evidence="13" id="KW-1185">Reference proteome</keyword>
<dbReference type="InterPro" id="IPR050985">
    <property type="entry name" value="Alpha-glycosidase_related"/>
</dbReference>
<evidence type="ECO:0000313" key="11">
    <source>
        <dbReference type="EMBL" id="WJW65571.1"/>
    </source>
</evidence>
<dbReference type="RefSeq" id="WP_341467455.1">
    <property type="nucleotide sequence ID" value="NZ_CP128399.1"/>
</dbReference>
<dbReference type="Gene3D" id="2.60.40.1180">
    <property type="entry name" value="Golgi alpha-mannosidase II"/>
    <property type="match status" value="1"/>
</dbReference>
<feature type="binding site" evidence="7">
    <location>
        <position position="506"/>
    </location>
    <ligand>
        <name>substrate</name>
    </ligand>
</feature>
<dbReference type="EMBL" id="JACATZ010000001">
    <property type="protein sequence ID" value="NWJ46194.1"/>
    <property type="molecule type" value="Genomic_DNA"/>
</dbReference>
<accession>A0A8T7LW19</accession>
<dbReference type="Gene3D" id="2.70.98.60">
    <property type="entry name" value="alpha-galactosidase from lactobacil brevis"/>
    <property type="match status" value="1"/>
</dbReference>
<organism evidence="10 12">
    <name type="scientific">Candidatus Chlorohelix allophototropha</name>
    <dbReference type="NCBI Taxonomy" id="3003348"/>
    <lineage>
        <taxon>Bacteria</taxon>
        <taxon>Bacillati</taxon>
        <taxon>Chloroflexota</taxon>
        <taxon>Chloroflexia</taxon>
        <taxon>Candidatus Chloroheliales</taxon>
        <taxon>Candidatus Chloroheliaceae</taxon>
        <taxon>Candidatus Chlorohelix</taxon>
    </lineage>
</organism>
<reference evidence="10 12" key="1">
    <citation type="submission" date="2020-06" db="EMBL/GenBank/DDBJ databases">
        <title>Anoxygenic phototrophic Chloroflexota member uses a Type I reaction center.</title>
        <authorList>
            <person name="Tsuji J.M."/>
            <person name="Shaw N.A."/>
            <person name="Nagashima S."/>
            <person name="Venkiteswaran J."/>
            <person name="Schiff S.L."/>
            <person name="Hanada S."/>
            <person name="Tank M."/>
            <person name="Neufeld J.D."/>
        </authorList>
    </citation>
    <scope>NUCLEOTIDE SEQUENCE [LARGE SCALE GENOMIC DNA]</scope>
    <source>
        <strain evidence="10">L227-S17</strain>
    </source>
</reference>
<feature type="binding site" evidence="7">
    <location>
        <begin position="349"/>
        <end position="350"/>
    </location>
    <ligand>
        <name>substrate</name>
    </ligand>
</feature>
<dbReference type="Proteomes" id="UP000521676">
    <property type="component" value="Unassembled WGS sequence"/>
</dbReference>
<evidence type="ECO:0000256" key="6">
    <source>
        <dbReference type="PIRSR" id="PIRSR005536-1"/>
    </source>
</evidence>
<dbReference type="InterPro" id="IPR013785">
    <property type="entry name" value="Aldolase_TIM"/>
</dbReference>
<name>A0A8T7LW19_9CHLR</name>
<dbReference type="InterPro" id="IPR038417">
    <property type="entry name" value="Alpga-gal_N_sf"/>
</dbReference>
<feature type="active site" description="Proton donor" evidence="6">
    <location>
        <position position="528"/>
    </location>
</feature>
<dbReference type="InterPro" id="IPR031705">
    <property type="entry name" value="Glyco_hydro_36_C"/>
</dbReference>
<dbReference type="PANTHER" id="PTHR43053">
    <property type="entry name" value="GLYCOSIDASE FAMILY 31"/>
    <property type="match status" value="1"/>
</dbReference>
<protein>
    <recommendedName>
        <fullName evidence="2 5">Alpha-galactosidase</fullName>
        <ecNumber evidence="2 5">3.2.1.22</ecNumber>
    </recommendedName>
</protein>
<gene>
    <name evidence="10" type="ORF">HXX08_09970</name>
    <name evidence="11" type="ORF">OZ401_001338</name>
</gene>
<evidence type="ECO:0000256" key="3">
    <source>
        <dbReference type="ARBA" id="ARBA00022801"/>
    </source>
</evidence>
<dbReference type="PIRSF" id="PIRSF005536">
    <property type="entry name" value="Agal"/>
    <property type="match status" value="1"/>
</dbReference>
<dbReference type="SUPFAM" id="SSF51445">
    <property type="entry name" value="(Trans)glycosidases"/>
    <property type="match status" value="1"/>
</dbReference>
<dbReference type="GO" id="GO:0016052">
    <property type="term" value="P:carbohydrate catabolic process"/>
    <property type="evidence" value="ECO:0007669"/>
    <property type="project" value="InterPro"/>
</dbReference>
<dbReference type="Proteomes" id="UP001431572">
    <property type="component" value="Chromosome 1"/>
</dbReference>
<feature type="active site" description="Nucleophile" evidence="6">
    <location>
        <position position="461"/>
    </location>
</feature>
<reference evidence="11" key="2">
    <citation type="journal article" date="2024" name="Nature">
        <title>Anoxygenic phototroph of the Chloroflexota uses a type I reaction centre.</title>
        <authorList>
            <person name="Tsuji J.M."/>
            <person name="Shaw N.A."/>
            <person name="Nagashima S."/>
            <person name="Venkiteswaran J.J."/>
            <person name="Schiff S.L."/>
            <person name="Watanabe T."/>
            <person name="Fukui M."/>
            <person name="Hanada S."/>
            <person name="Tank M."/>
            <person name="Neufeld J.D."/>
        </authorList>
    </citation>
    <scope>NUCLEOTIDE SEQUENCE</scope>
    <source>
        <strain evidence="11">L227-S17</strain>
    </source>
</reference>
<dbReference type="CDD" id="cd14791">
    <property type="entry name" value="GH36"/>
    <property type="match status" value="1"/>
</dbReference>
<evidence type="ECO:0000256" key="5">
    <source>
        <dbReference type="PIRNR" id="PIRNR005536"/>
    </source>
</evidence>
<evidence type="ECO:0000313" key="12">
    <source>
        <dbReference type="Proteomes" id="UP000521676"/>
    </source>
</evidence>
<dbReference type="InterPro" id="IPR031704">
    <property type="entry name" value="Glyco_hydro_36_N"/>
</dbReference>
<comment type="catalytic activity">
    <reaction evidence="1 5">
        <text>Hydrolysis of terminal, non-reducing alpha-D-galactose residues in alpha-D-galactosides, including galactose oligosaccharides, galactomannans and galactolipids.</text>
        <dbReference type="EC" id="3.2.1.22"/>
    </reaction>
</comment>
<feature type="binding site" evidence="7">
    <location>
        <position position="528"/>
    </location>
    <ligand>
        <name>substrate</name>
    </ligand>
</feature>
<evidence type="ECO:0000313" key="10">
    <source>
        <dbReference type="EMBL" id="NWJ46194.1"/>
    </source>
</evidence>
<dbReference type="Pfam" id="PF16874">
    <property type="entry name" value="Glyco_hydro_36C"/>
    <property type="match status" value="1"/>
</dbReference>
<dbReference type="PANTHER" id="PTHR43053:SF3">
    <property type="entry name" value="ALPHA-GALACTOSIDASE C-RELATED"/>
    <property type="match status" value="1"/>
</dbReference>
<feature type="binding site" evidence="7">
    <location>
        <position position="175"/>
    </location>
    <ligand>
        <name>substrate</name>
    </ligand>
</feature>
<dbReference type="InterPro" id="IPR013780">
    <property type="entry name" value="Glyco_hydro_b"/>
</dbReference>
<dbReference type="Gene3D" id="3.20.20.70">
    <property type="entry name" value="Aldolase class I"/>
    <property type="match status" value="1"/>
</dbReference>
<evidence type="ECO:0000256" key="1">
    <source>
        <dbReference type="ARBA" id="ARBA00001255"/>
    </source>
</evidence>
<evidence type="ECO:0000256" key="2">
    <source>
        <dbReference type="ARBA" id="ARBA00012755"/>
    </source>
</evidence>
<comment type="similarity">
    <text evidence="5">Belongs to the glycosyl hydrolase.</text>
</comment>
<evidence type="ECO:0000313" key="13">
    <source>
        <dbReference type="Proteomes" id="UP001431572"/>
    </source>
</evidence>
<dbReference type="Pfam" id="PF16875">
    <property type="entry name" value="Glyco_hydro_36N"/>
    <property type="match status" value="1"/>
</dbReference>
<evidence type="ECO:0000259" key="9">
    <source>
        <dbReference type="Pfam" id="PF16875"/>
    </source>
</evidence>
<evidence type="ECO:0000256" key="7">
    <source>
        <dbReference type="PIRSR" id="PIRSR005536-2"/>
    </source>
</evidence>
<dbReference type="PRINTS" id="PR00743">
    <property type="entry name" value="GLHYDRLASE36"/>
</dbReference>